<keyword evidence="7 10" id="KW-0406">Ion transport</keyword>
<dbReference type="InterPro" id="IPR001185">
    <property type="entry name" value="MS_channel"/>
</dbReference>
<reference evidence="11 12" key="1">
    <citation type="submission" date="2023-07" db="EMBL/GenBank/DDBJ databases">
        <title>Genomic Encyclopedia of Type Strains, Phase IV (KMG-IV): sequencing the most valuable type-strain genomes for metagenomic binning, comparative biology and taxonomic classification.</title>
        <authorList>
            <person name="Goeker M."/>
        </authorList>
    </citation>
    <scope>NUCLEOTIDE SEQUENCE [LARGE SCALE GENOMIC DNA]</scope>
    <source>
        <strain evidence="11 12">DSM 16980</strain>
    </source>
</reference>
<evidence type="ECO:0000256" key="3">
    <source>
        <dbReference type="ARBA" id="ARBA00022448"/>
    </source>
</evidence>
<dbReference type="RefSeq" id="WP_196604009.1">
    <property type="nucleotide sequence ID" value="NZ_CP116940.1"/>
</dbReference>
<comment type="subcellular location">
    <subcellularLocation>
        <location evidence="1 10">Cell membrane</location>
        <topology evidence="1 10">Multi-pass membrane protein</topology>
    </subcellularLocation>
</comment>
<comment type="similarity">
    <text evidence="2 10">Belongs to the MscL family.</text>
</comment>
<evidence type="ECO:0000256" key="2">
    <source>
        <dbReference type="ARBA" id="ARBA00007254"/>
    </source>
</evidence>
<sequence length="145" mass="16041">MNKFFREFKAFAMRGNVIDLAVGIIIGSAFTKIVNSLVNFIIMPPLGKLLGGIDFSNLFINLSDTHADTLQQASDANIPVIAYGAFLNTLIDFLIVAFAVFIVVRQINRFSASKPEEKKPRLCPFCKETIADDALRCPHCTSKLD</sequence>
<keyword evidence="4 10" id="KW-1003">Cell membrane</keyword>
<feature type="transmembrane region" description="Helical" evidence="10">
    <location>
        <begin position="20"/>
        <end position="42"/>
    </location>
</feature>
<dbReference type="Proteomes" id="UP001239167">
    <property type="component" value="Unassembled WGS sequence"/>
</dbReference>
<dbReference type="EMBL" id="JAUSUE010000010">
    <property type="protein sequence ID" value="MDQ0203881.1"/>
    <property type="molecule type" value="Genomic_DNA"/>
</dbReference>
<dbReference type="PROSITE" id="PS01327">
    <property type="entry name" value="MSCL"/>
    <property type="match status" value="1"/>
</dbReference>
<dbReference type="InterPro" id="IPR019823">
    <property type="entry name" value="Mechanosensitive_channel_CS"/>
</dbReference>
<dbReference type="PRINTS" id="PR01264">
    <property type="entry name" value="MECHCHANNEL"/>
</dbReference>
<keyword evidence="9 10" id="KW-0407">Ion channel</keyword>
<dbReference type="SUPFAM" id="SSF81330">
    <property type="entry name" value="Gated mechanosensitive channel"/>
    <property type="match status" value="1"/>
</dbReference>
<evidence type="ECO:0000256" key="8">
    <source>
        <dbReference type="ARBA" id="ARBA00023136"/>
    </source>
</evidence>
<dbReference type="HAMAP" id="MF_00115">
    <property type="entry name" value="MscL"/>
    <property type="match status" value="1"/>
</dbReference>
<comment type="subunit">
    <text evidence="10">Homopentamer.</text>
</comment>
<dbReference type="NCBIfam" id="TIGR00220">
    <property type="entry name" value="mscL"/>
    <property type="match status" value="1"/>
</dbReference>
<protein>
    <recommendedName>
        <fullName evidence="10">Large-conductance mechanosensitive channel</fullName>
    </recommendedName>
</protein>
<comment type="function">
    <text evidence="10">Channel that opens in response to stretch forces in the membrane lipid bilayer. May participate in the regulation of osmotic pressure changes within the cell.</text>
</comment>
<evidence type="ECO:0000313" key="12">
    <source>
        <dbReference type="Proteomes" id="UP001239167"/>
    </source>
</evidence>
<evidence type="ECO:0000256" key="6">
    <source>
        <dbReference type="ARBA" id="ARBA00022989"/>
    </source>
</evidence>
<dbReference type="InterPro" id="IPR036019">
    <property type="entry name" value="MscL_channel"/>
</dbReference>
<keyword evidence="8 10" id="KW-0472">Membrane</keyword>
<keyword evidence="6 10" id="KW-1133">Transmembrane helix</keyword>
<keyword evidence="3 10" id="KW-0813">Transport</keyword>
<dbReference type="InterPro" id="IPR037673">
    <property type="entry name" value="MSC/AndL"/>
</dbReference>
<gene>
    <name evidence="10" type="primary">mscL</name>
    <name evidence="11" type="ORF">J2S01_001600</name>
</gene>
<proteinExistence type="inferred from homology"/>
<organism evidence="11 12">
    <name type="scientific">Pectinatus haikarae</name>
    <dbReference type="NCBI Taxonomy" id="349096"/>
    <lineage>
        <taxon>Bacteria</taxon>
        <taxon>Bacillati</taxon>
        <taxon>Bacillota</taxon>
        <taxon>Negativicutes</taxon>
        <taxon>Selenomonadales</taxon>
        <taxon>Selenomonadaceae</taxon>
        <taxon>Pectinatus</taxon>
    </lineage>
</organism>
<evidence type="ECO:0000256" key="1">
    <source>
        <dbReference type="ARBA" id="ARBA00004651"/>
    </source>
</evidence>
<feature type="transmembrane region" description="Helical" evidence="10">
    <location>
        <begin position="80"/>
        <end position="104"/>
    </location>
</feature>
<accession>A0ABT9Y8M0</accession>
<comment type="caution">
    <text evidence="11">The sequence shown here is derived from an EMBL/GenBank/DDBJ whole genome shotgun (WGS) entry which is preliminary data.</text>
</comment>
<dbReference type="PANTHER" id="PTHR30266">
    <property type="entry name" value="MECHANOSENSITIVE CHANNEL MSCL"/>
    <property type="match status" value="1"/>
</dbReference>
<evidence type="ECO:0000313" key="11">
    <source>
        <dbReference type="EMBL" id="MDQ0203881.1"/>
    </source>
</evidence>
<dbReference type="PANTHER" id="PTHR30266:SF2">
    <property type="entry name" value="LARGE-CONDUCTANCE MECHANOSENSITIVE CHANNEL"/>
    <property type="match status" value="1"/>
</dbReference>
<keyword evidence="5 10" id="KW-0812">Transmembrane</keyword>
<evidence type="ECO:0000256" key="7">
    <source>
        <dbReference type="ARBA" id="ARBA00023065"/>
    </source>
</evidence>
<dbReference type="Gene3D" id="1.10.1200.120">
    <property type="entry name" value="Large-conductance mechanosensitive channel, MscL, domain 1"/>
    <property type="match status" value="1"/>
</dbReference>
<dbReference type="Pfam" id="PF01741">
    <property type="entry name" value="MscL"/>
    <property type="match status" value="1"/>
</dbReference>
<name>A0ABT9Y8M0_9FIRM</name>
<keyword evidence="12" id="KW-1185">Reference proteome</keyword>
<evidence type="ECO:0000256" key="10">
    <source>
        <dbReference type="HAMAP-Rule" id="MF_00115"/>
    </source>
</evidence>
<evidence type="ECO:0000256" key="5">
    <source>
        <dbReference type="ARBA" id="ARBA00022692"/>
    </source>
</evidence>
<evidence type="ECO:0000256" key="9">
    <source>
        <dbReference type="ARBA" id="ARBA00023303"/>
    </source>
</evidence>
<evidence type="ECO:0000256" key="4">
    <source>
        <dbReference type="ARBA" id="ARBA00022475"/>
    </source>
</evidence>